<keyword evidence="1" id="KW-0812">Transmembrane</keyword>
<evidence type="ECO:0000313" key="2">
    <source>
        <dbReference type="Proteomes" id="UP000887540"/>
    </source>
</evidence>
<keyword evidence="1" id="KW-1133">Transmembrane helix</keyword>
<accession>A0A914CNH4</accession>
<name>A0A914CNH4_9BILA</name>
<keyword evidence="2" id="KW-1185">Reference proteome</keyword>
<evidence type="ECO:0000256" key="1">
    <source>
        <dbReference type="SAM" id="Phobius"/>
    </source>
</evidence>
<dbReference type="Proteomes" id="UP000887540">
    <property type="component" value="Unplaced"/>
</dbReference>
<organism evidence="2 3">
    <name type="scientific">Acrobeloides nanus</name>
    <dbReference type="NCBI Taxonomy" id="290746"/>
    <lineage>
        <taxon>Eukaryota</taxon>
        <taxon>Metazoa</taxon>
        <taxon>Ecdysozoa</taxon>
        <taxon>Nematoda</taxon>
        <taxon>Chromadorea</taxon>
        <taxon>Rhabditida</taxon>
        <taxon>Tylenchina</taxon>
        <taxon>Cephalobomorpha</taxon>
        <taxon>Cephaloboidea</taxon>
        <taxon>Cephalobidae</taxon>
        <taxon>Acrobeloides</taxon>
    </lineage>
</organism>
<reference evidence="3" key="1">
    <citation type="submission" date="2022-11" db="UniProtKB">
        <authorList>
            <consortium name="WormBaseParasite"/>
        </authorList>
    </citation>
    <scope>IDENTIFICATION</scope>
</reference>
<evidence type="ECO:0000313" key="3">
    <source>
        <dbReference type="WBParaSite" id="ACRNAN_scaffold12755.g23007.t1"/>
    </source>
</evidence>
<protein>
    <submittedName>
        <fullName evidence="3">Uncharacterized protein</fullName>
    </submittedName>
</protein>
<feature type="transmembrane region" description="Helical" evidence="1">
    <location>
        <begin position="91"/>
        <end position="115"/>
    </location>
</feature>
<dbReference type="WBParaSite" id="ACRNAN_scaffold12755.g23007.t1">
    <property type="protein sequence ID" value="ACRNAN_scaffold12755.g23007.t1"/>
    <property type="gene ID" value="ACRNAN_scaffold12755.g23007"/>
</dbReference>
<proteinExistence type="predicted"/>
<dbReference type="AlphaFoldDB" id="A0A914CNH4"/>
<sequence>MTEKEDPDVFKILGNPNSPKFLCAILSLIQLLVYGNTNESPIFTVLVIILTFLASSLTIGLIVGKKTESFANFCLFKCITQKKEISWNRFYYTYATVFCAFNFLAIAANLIYNYWGYHGLGDTRPPMPLQSYDKGLKPLCCAEGARKVCLH</sequence>
<keyword evidence="1" id="KW-0472">Membrane</keyword>
<feature type="transmembrane region" description="Helical" evidence="1">
    <location>
        <begin position="43"/>
        <end position="63"/>
    </location>
</feature>